<proteinExistence type="predicted"/>
<comment type="caution">
    <text evidence="1">The sequence shown here is derived from an EMBL/GenBank/DDBJ whole genome shotgun (WGS) entry which is preliminary data.</text>
</comment>
<evidence type="ECO:0000313" key="2">
    <source>
        <dbReference type="Proteomes" id="UP000266188"/>
    </source>
</evidence>
<sequence>MSSDDAYMSFLNKANADLGAGRSQGTAQSQSTIRTGTLDVNAQVPAPLASINEYYISETDEPFEPVVLKWEDAKRGIWPGFSQLSDLISQSGDLSGSITTLSPQSFDPKNQYASVLKAVRAAVAQGSAAGVGEDEADVEVRVYKVEVGPSRV</sequence>
<feature type="non-terminal residue" evidence="1">
    <location>
        <position position="152"/>
    </location>
</feature>
<reference evidence="2" key="1">
    <citation type="submission" date="2017-02" db="EMBL/GenBank/DDBJ databases">
        <authorList>
            <person name="Tafer H."/>
            <person name="Lopandic K."/>
        </authorList>
    </citation>
    <scope>NUCLEOTIDE SEQUENCE [LARGE SCALE GENOMIC DNA]</scope>
    <source>
        <strain evidence="2">CBS 366.77</strain>
    </source>
</reference>
<dbReference type="InterPro" id="IPR056539">
    <property type="entry name" value="NuiA-like"/>
</dbReference>
<dbReference type="PANTHER" id="PTHR42093">
    <property type="match status" value="1"/>
</dbReference>
<organism evidence="1 2">
    <name type="scientific">Aspergillus sclerotialis</name>
    <dbReference type="NCBI Taxonomy" id="2070753"/>
    <lineage>
        <taxon>Eukaryota</taxon>
        <taxon>Fungi</taxon>
        <taxon>Dikarya</taxon>
        <taxon>Ascomycota</taxon>
        <taxon>Pezizomycotina</taxon>
        <taxon>Eurotiomycetes</taxon>
        <taxon>Eurotiomycetidae</taxon>
        <taxon>Eurotiales</taxon>
        <taxon>Aspergillaceae</taxon>
        <taxon>Aspergillus</taxon>
        <taxon>Aspergillus subgen. Polypaecilum</taxon>
    </lineage>
</organism>
<keyword evidence="2" id="KW-1185">Reference proteome</keyword>
<gene>
    <name evidence="1" type="ORF">PHISCL_10437</name>
</gene>
<accession>A0A3A2Z2Y0</accession>
<dbReference type="Proteomes" id="UP000266188">
    <property type="component" value="Unassembled WGS sequence"/>
</dbReference>
<evidence type="ECO:0000313" key="1">
    <source>
        <dbReference type="EMBL" id="RJE17226.1"/>
    </source>
</evidence>
<dbReference type="EMBL" id="MVGC01001359">
    <property type="protein sequence ID" value="RJE17226.1"/>
    <property type="molecule type" value="Genomic_DNA"/>
</dbReference>
<name>A0A3A2Z2Y0_9EURO</name>
<protein>
    <submittedName>
        <fullName evidence="1">Uncharacterized protein</fullName>
    </submittedName>
</protein>
<dbReference type="PANTHER" id="PTHR42093:SF1">
    <property type="match status" value="1"/>
</dbReference>
<dbReference type="AlphaFoldDB" id="A0A3A2Z2Y0"/>
<dbReference type="Pfam" id="PF23151">
    <property type="entry name" value="NuiA_2"/>
    <property type="match status" value="1"/>
</dbReference>
<dbReference type="OrthoDB" id="5366485at2759"/>